<gene>
    <name evidence="1" type="ordered locus">Deipe_3740</name>
</gene>
<proteinExistence type="predicted"/>
<dbReference type="OrthoDB" id="70279at2"/>
<reference evidence="2" key="1">
    <citation type="submission" date="2012-03" db="EMBL/GenBank/DDBJ databases">
        <title>Complete sequence of chromosome of Deinococcus peraridilitoris DSM 19664.</title>
        <authorList>
            <person name="Lucas S."/>
            <person name="Copeland A."/>
            <person name="Lapidus A."/>
            <person name="Glavina del Rio T."/>
            <person name="Dalin E."/>
            <person name="Tice H."/>
            <person name="Bruce D."/>
            <person name="Goodwin L."/>
            <person name="Pitluck S."/>
            <person name="Peters L."/>
            <person name="Mikhailova N."/>
            <person name="Lu M."/>
            <person name="Kyrpides N."/>
            <person name="Mavromatis K."/>
            <person name="Ivanova N."/>
            <person name="Brettin T."/>
            <person name="Detter J.C."/>
            <person name="Han C."/>
            <person name="Larimer F."/>
            <person name="Land M."/>
            <person name="Hauser L."/>
            <person name="Markowitz V."/>
            <person name="Cheng J.-F."/>
            <person name="Hugenholtz P."/>
            <person name="Woyke T."/>
            <person name="Wu D."/>
            <person name="Pukall R."/>
            <person name="Steenblock K."/>
            <person name="Brambilla E."/>
            <person name="Klenk H.-P."/>
            <person name="Eisen J.A."/>
        </authorList>
    </citation>
    <scope>NUCLEOTIDE SEQUENCE [LARGE SCALE GENOMIC DNA]</scope>
    <source>
        <strain evidence="2">DSM 19664 / LMG 22246 / CIP 109416 / KR-200</strain>
    </source>
</reference>
<evidence type="ECO:0000313" key="1">
    <source>
        <dbReference type="EMBL" id="AFZ69166.1"/>
    </source>
</evidence>
<dbReference type="Proteomes" id="UP000010467">
    <property type="component" value="Chromosome"/>
</dbReference>
<dbReference type="EMBL" id="CP003382">
    <property type="protein sequence ID" value="AFZ69166.1"/>
    <property type="molecule type" value="Genomic_DNA"/>
</dbReference>
<name>L0A5P5_DEIPD</name>
<dbReference type="KEGG" id="dpd:Deipe_3740"/>
<protein>
    <submittedName>
        <fullName evidence="1">Uncharacterized protein</fullName>
    </submittedName>
</protein>
<dbReference type="AlphaFoldDB" id="L0A5P5"/>
<organism evidence="1 2">
    <name type="scientific">Deinococcus peraridilitoris (strain DSM 19664 / LMG 22246 / CIP 109416 / KR-200)</name>
    <dbReference type="NCBI Taxonomy" id="937777"/>
    <lineage>
        <taxon>Bacteria</taxon>
        <taxon>Thermotogati</taxon>
        <taxon>Deinococcota</taxon>
        <taxon>Deinococci</taxon>
        <taxon>Deinococcales</taxon>
        <taxon>Deinococcaceae</taxon>
        <taxon>Deinococcus</taxon>
    </lineage>
</organism>
<dbReference type="HOGENOM" id="CLU_2034235_0_0_0"/>
<sequence length="124" mass="13747">MRWAWIVLIVAVATLAYFAGLRFGYLSLTPTWMYNAQGNNSYTFRTYDERGEVFLSGSCTTRSGEATLRLYAPGGTFVGGQVCRAGSYNLALRGGGEIGLYKLTVDFNHFTGRLEINENRSASY</sequence>
<accession>L0A5P5</accession>
<evidence type="ECO:0000313" key="2">
    <source>
        <dbReference type="Proteomes" id="UP000010467"/>
    </source>
</evidence>
<dbReference type="STRING" id="937777.Deipe_3740"/>
<keyword evidence="2" id="KW-1185">Reference proteome</keyword>
<dbReference type="RefSeq" id="WP_015237462.1">
    <property type="nucleotide sequence ID" value="NC_019793.1"/>
</dbReference>
<dbReference type="PATRIC" id="fig|937777.3.peg.3750"/>